<dbReference type="GO" id="GO:0033214">
    <property type="term" value="P:siderophore-iron import into cell"/>
    <property type="evidence" value="ECO:0007669"/>
    <property type="project" value="TreeGrafter"/>
</dbReference>
<feature type="transmembrane region" description="Helical" evidence="8">
    <location>
        <begin position="318"/>
        <end position="337"/>
    </location>
</feature>
<keyword evidence="7 8" id="KW-0472">Membrane</keyword>
<proteinExistence type="inferred from homology"/>
<dbReference type="InterPro" id="IPR000522">
    <property type="entry name" value="ABC_transptr_permease_BtuC"/>
</dbReference>
<feature type="transmembrane region" description="Helical" evidence="8">
    <location>
        <begin position="129"/>
        <end position="150"/>
    </location>
</feature>
<dbReference type="PANTHER" id="PTHR30472:SF70">
    <property type="entry name" value="MOLYBDATE IMPORT SYSTEM PERMEASE PROTEIN MOLB"/>
    <property type="match status" value="1"/>
</dbReference>
<reference evidence="10" key="1">
    <citation type="submission" date="2016-10" db="EMBL/GenBank/DDBJ databases">
        <authorList>
            <person name="Varghese N."/>
            <person name="Submissions S."/>
        </authorList>
    </citation>
    <scope>NUCLEOTIDE SEQUENCE [LARGE SCALE GENOMIC DNA]</scope>
    <source>
        <strain evidence="10">DSM 11593</strain>
    </source>
</reference>
<name>A0A1H6MFQ7_9RHOB</name>
<evidence type="ECO:0000256" key="3">
    <source>
        <dbReference type="ARBA" id="ARBA00022448"/>
    </source>
</evidence>
<feature type="transmembrane region" description="Helical" evidence="8">
    <location>
        <begin position="247"/>
        <end position="276"/>
    </location>
</feature>
<dbReference type="EMBL" id="FNXG01000003">
    <property type="protein sequence ID" value="SEI00422.1"/>
    <property type="molecule type" value="Genomic_DNA"/>
</dbReference>
<dbReference type="SUPFAM" id="SSF81345">
    <property type="entry name" value="ABC transporter involved in vitamin B12 uptake, BtuC"/>
    <property type="match status" value="1"/>
</dbReference>
<dbReference type="Gene3D" id="1.10.3470.10">
    <property type="entry name" value="ABC transporter involved in vitamin B12 uptake, BtuC"/>
    <property type="match status" value="1"/>
</dbReference>
<dbReference type="GO" id="GO:0022857">
    <property type="term" value="F:transmembrane transporter activity"/>
    <property type="evidence" value="ECO:0007669"/>
    <property type="project" value="InterPro"/>
</dbReference>
<keyword evidence="10" id="KW-1185">Reference proteome</keyword>
<keyword evidence="6 8" id="KW-1133">Transmembrane helix</keyword>
<keyword evidence="3" id="KW-0813">Transport</keyword>
<evidence type="ECO:0000256" key="7">
    <source>
        <dbReference type="ARBA" id="ARBA00023136"/>
    </source>
</evidence>
<comment type="subcellular location">
    <subcellularLocation>
        <location evidence="1">Cell membrane</location>
        <topology evidence="1">Multi-pass membrane protein</topology>
    </subcellularLocation>
</comment>
<dbReference type="Proteomes" id="UP000199125">
    <property type="component" value="Unassembled WGS sequence"/>
</dbReference>
<dbReference type="CDD" id="cd06550">
    <property type="entry name" value="TM_ABC_iron-siderophores_like"/>
    <property type="match status" value="1"/>
</dbReference>
<feature type="transmembrane region" description="Helical" evidence="8">
    <location>
        <begin position="156"/>
        <end position="177"/>
    </location>
</feature>
<dbReference type="PANTHER" id="PTHR30472">
    <property type="entry name" value="FERRIC ENTEROBACTIN TRANSPORT SYSTEM PERMEASE PROTEIN"/>
    <property type="match status" value="1"/>
</dbReference>
<dbReference type="RefSeq" id="WP_245728779.1">
    <property type="nucleotide sequence ID" value="NZ_FNXG01000003.1"/>
</dbReference>
<dbReference type="GO" id="GO:0005886">
    <property type="term" value="C:plasma membrane"/>
    <property type="evidence" value="ECO:0007669"/>
    <property type="project" value="UniProtKB-SubCell"/>
</dbReference>
<feature type="transmembrane region" description="Helical" evidence="8">
    <location>
        <begin position="102"/>
        <end position="122"/>
    </location>
</feature>
<evidence type="ECO:0000256" key="5">
    <source>
        <dbReference type="ARBA" id="ARBA00022692"/>
    </source>
</evidence>
<feature type="transmembrane region" description="Helical" evidence="8">
    <location>
        <begin position="75"/>
        <end position="96"/>
    </location>
</feature>
<evidence type="ECO:0000256" key="4">
    <source>
        <dbReference type="ARBA" id="ARBA00022475"/>
    </source>
</evidence>
<sequence>MTVVLSVAASRRETRVLWAMAAVLAAIAIASLGVGRIDIPPGRVMRILLSPWLAPAEPVTPLEWSVVVVVRLPRVVMAVLAGAGLALAGASLQGLFRNPLVGPQVVGVSSGAAFGGTLAILLGWQHLGLVGAAFAFGLSALVLVWLFASVVSRSNILVLVLAGVVVSGFFGALVSLVQFTADSHDKLPVIVFWLLGSFATADVDKVMLLAGPLLPCAAGLLALRWRINILSMGDEDARALGLPVAGLRWLLLALTAMIVSAQVAVSGIVGWVGLVVPHLARMLVGPDHRVLLPASALLGGSFLLLVDDVARSMSASEIPLGILTALIGTPMFAVLLWRTRERRMDG</sequence>
<keyword evidence="4" id="KW-1003">Cell membrane</keyword>
<evidence type="ECO:0000256" key="1">
    <source>
        <dbReference type="ARBA" id="ARBA00004651"/>
    </source>
</evidence>
<evidence type="ECO:0000313" key="9">
    <source>
        <dbReference type="EMBL" id="SEI00422.1"/>
    </source>
</evidence>
<dbReference type="STRING" id="65735.SAMN04488075_2229"/>
<evidence type="ECO:0000313" key="10">
    <source>
        <dbReference type="Proteomes" id="UP000199125"/>
    </source>
</evidence>
<feature type="transmembrane region" description="Helical" evidence="8">
    <location>
        <begin position="206"/>
        <end position="227"/>
    </location>
</feature>
<evidence type="ECO:0000256" key="2">
    <source>
        <dbReference type="ARBA" id="ARBA00007935"/>
    </source>
</evidence>
<dbReference type="InterPro" id="IPR037294">
    <property type="entry name" value="ABC_BtuC-like"/>
</dbReference>
<dbReference type="FunFam" id="1.10.3470.10:FF:000001">
    <property type="entry name" value="Vitamin B12 ABC transporter permease BtuC"/>
    <property type="match status" value="1"/>
</dbReference>
<organism evidence="9 10">
    <name type="scientific">Paracoccus alkenifer</name>
    <dbReference type="NCBI Taxonomy" id="65735"/>
    <lineage>
        <taxon>Bacteria</taxon>
        <taxon>Pseudomonadati</taxon>
        <taxon>Pseudomonadota</taxon>
        <taxon>Alphaproteobacteria</taxon>
        <taxon>Rhodobacterales</taxon>
        <taxon>Paracoccaceae</taxon>
        <taxon>Paracoccus</taxon>
    </lineage>
</organism>
<dbReference type="AlphaFoldDB" id="A0A1H6MFQ7"/>
<evidence type="ECO:0000256" key="8">
    <source>
        <dbReference type="SAM" id="Phobius"/>
    </source>
</evidence>
<gene>
    <name evidence="9" type="ORF">SAMN04488075_2229</name>
</gene>
<accession>A0A1H6MFQ7</accession>
<protein>
    <submittedName>
        <fullName evidence="9">Iron complex transport system permease protein</fullName>
    </submittedName>
</protein>
<dbReference type="Pfam" id="PF01032">
    <property type="entry name" value="FecCD"/>
    <property type="match status" value="1"/>
</dbReference>
<keyword evidence="5 8" id="KW-0812">Transmembrane</keyword>
<feature type="transmembrane region" description="Helical" evidence="8">
    <location>
        <begin position="16"/>
        <end position="37"/>
    </location>
</feature>
<evidence type="ECO:0000256" key="6">
    <source>
        <dbReference type="ARBA" id="ARBA00022989"/>
    </source>
</evidence>
<comment type="similarity">
    <text evidence="2">Belongs to the binding-protein-dependent transport system permease family. FecCD subfamily.</text>
</comment>